<gene>
    <name evidence="4" type="ORF">AZE42_12246</name>
</gene>
<organism evidence="4 5">
    <name type="scientific">Rhizopogon vesiculosus</name>
    <dbReference type="NCBI Taxonomy" id="180088"/>
    <lineage>
        <taxon>Eukaryota</taxon>
        <taxon>Fungi</taxon>
        <taxon>Dikarya</taxon>
        <taxon>Basidiomycota</taxon>
        <taxon>Agaricomycotina</taxon>
        <taxon>Agaricomycetes</taxon>
        <taxon>Agaricomycetidae</taxon>
        <taxon>Boletales</taxon>
        <taxon>Suillineae</taxon>
        <taxon>Rhizopogonaceae</taxon>
        <taxon>Rhizopogon</taxon>
    </lineage>
</organism>
<protein>
    <recommendedName>
        <fullName evidence="3">Nephrocystin 3-like N-terminal domain-containing protein</fullName>
    </recommendedName>
</protein>
<dbReference type="InterPro" id="IPR056884">
    <property type="entry name" value="NPHP3-like_N"/>
</dbReference>
<keyword evidence="1" id="KW-0677">Repeat</keyword>
<feature type="region of interest" description="Disordered" evidence="2">
    <location>
        <begin position="1"/>
        <end position="117"/>
    </location>
</feature>
<feature type="compositionally biased region" description="Basic residues" evidence="2">
    <location>
        <begin position="9"/>
        <end position="18"/>
    </location>
</feature>
<dbReference type="InterPro" id="IPR027417">
    <property type="entry name" value="P-loop_NTPase"/>
</dbReference>
<evidence type="ECO:0000256" key="1">
    <source>
        <dbReference type="ARBA" id="ARBA00022737"/>
    </source>
</evidence>
<proteinExistence type="predicted"/>
<keyword evidence="5" id="KW-1185">Reference proteome</keyword>
<sequence>MNEGDYSQRKKRWRPLRHSHSDLSQDSGMRATGDSEPSSVPLSRTGRSNEIIGRLWDKVTKDLPSRGARQYSNSSPTSSSTHSPIFSRPRQHTPPATEGQTTNSGAAKVEPDPEEEIANVQSGLDAVDWVSSIRAPLKEFNSSANTIIDVPPYAKVALSIFTCASKMILDQADWDIAISNLLAKVSDIYCFMTKDDALARIPSMQTLYGKIARQMLECADFIVHYSEVKSVYRDPIIRRALACVVRDDDELRHTRDITKQWEKFVLAPVDAALKAVNAPVLIVIDSLDESGDARSREHILRVLAGKPDTFSLPANIRVVVTSRPLEDIHRSLCDAPHVCHTSLDDILPASTERDIQLYVATKLERLRDIFHDTHFQTLARKSDGLFEWARLACEYIKDTNKAGVEPMDRFDDVTAGFKTGTRLLDDMYVQILAEIMPQDKKAIARVSSVMGQILASFEPLSMASLTAMRLQFPGEARDYKIEWVIKPLGLLFTGTTDSHSPIRPRHPSFYEFLTDKLRSGKFFVDVSLVKMDVAFASIRVMKAELHFNICSLESSYLPNSAVPNLEERVKKSISAELSYSSRFWGTHVRATFFDSSLAEEIMSFFDGECLLFWLEALALMKDLSGSMGTLSSVADWLTVRVLDLINRTNEFL</sequence>
<feature type="compositionally biased region" description="Basic and acidic residues" evidence="2">
    <location>
        <begin position="55"/>
        <end position="64"/>
    </location>
</feature>
<feature type="domain" description="Nephrocystin 3-like N-terminal" evidence="3">
    <location>
        <begin position="234"/>
        <end position="323"/>
    </location>
</feature>
<dbReference type="OrthoDB" id="3267051at2759"/>
<dbReference type="Proteomes" id="UP000183567">
    <property type="component" value="Unassembled WGS sequence"/>
</dbReference>
<dbReference type="STRING" id="180088.A0A1J8Q777"/>
<feature type="compositionally biased region" description="Low complexity" evidence="2">
    <location>
        <begin position="72"/>
        <end position="87"/>
    </location>
</feature>
<evidence type="ECO:0000259" key="3">
    <source>
        <dbReference type="Pfam" id="PF24883"/>
    </source>
</evidence>
<comment type="caution">
    <text evidence="4">The sequence shown here is derived from an EMBL/GenBank/DDBJ whole genome shotgun (WGS) entry which is preliminary data.</text>
</comment>
<name>A0A1J8Q777_9AGAM</name>
<evidence type="ECO:0000256" key="2">
    <source>
        <dbReference type="SAM" id="MobiDB-lite"/>
    </source>
</evidence>
<evidence type="ECO:0000313" key="5">
    <source>
        <dbReference type="Proteomes" id="UP000183567"/>
    </source>
</evidence>
<reference evidence="4 5" key="1">
    <citation type="submission" date="2016-03" db="EMBL/GenBank/DDBJ databases">
        <title>Comparative genomics of the ectomycorrhizal sister species Rhizopogon vinicolor and Rhizopogon vesiculosus (Basidiomycota: Boletales) reveals a divergence of the mating type B locus.</title>
        <authorList>
            <person name="Mujic A.B."/>
            <person name="Kuo A."/>
            <person name="Tritt A."/>
            <person name="Lipzen A."/>
            <person name="Chen C."/>
            <person name="Johnson J."/>
            <person name="Sharma A."/>
            <person name="Barry K."/>
            <person name="Grigoriev I.V."/>
            <person name="Spatafora J.W."/>
        </authorList>
    </citation>
    <scope>NUCLEOTIDE SEQUENCE [LARGE SCALE GENOMIC DNA]</scope>
    <source>
        <strain evidence="4 5">AM-OR11-056</strain>
    </source>
</reference>
<feature type="compositionally biased region" description="Polar residues" evidence="2">
    <location>
        <begin position="35"/>
        <end position="48"/>
    </location>
</feature>
<dbReference type="AlphaFoldDB" id="A0A1J8Q777"/>
<dbReference type="Pfam" id="PF24883">
    <property type="entry name" value="NPHP3_N"/>
    <property type="match status" value="1"/>
</dbReference>
<dbReference type="PANTHER" id="PTHR10039">
    <property type="entry name" value="AMELOGENIN"/>
    <property type="match status" value="1"/>
</dbReference>
<evidence type="ECO:0000313" key="4">
    <source>
        <dbReference type="EMBL" id="OJA16893.1"/>
    </source>
</evidence>
<accession>A0A1J8Q777</accession>
<dbReference type="SUPFAM" id="SSF52540">
    <property type="entry name" value="P-loop containing nucleoside triphosphate hydrolases"/>
    <property type="match status" value="1"/>
</dbReference>
<dbReference type="EMBL" id="LVVM01002285">
    <property type="protein sequence ID" value="OJA16893.1"/>
    <property type="molecule type" value="Genomic_DNA"/>
</dbReference>